<comment type="cofactor">
    <cofactor evidence="1">
        <name>Mg(2+)</name>
        <dbReference type="ChEBI" id="CHEBI:18420"/>
    </cofactor>
</comment>
<name>A0ABD3UPR6_9LAMI</name>
<dbReference type="InterPro" id="IPR049163">
    <property type="entry name" value="Pif1-like_2B_dom"/>
</dbReference>
<evidence type="ECO:0000313" key="5">
    <source>
        <dbReference type="Proteomes" id="UP001634393"/>
    </source>
</evidence>
<dbReference type="InterPro" id="IPR027417">
    <property type="entry name" value="P-loop_NTPase"/>
</dbReference>
<dbReference type="Gene3D" id="3.40.50.300">
    <property type="entry name" value="P-loop containing nucleotide triphosphate hydrolases"/>
    <property type="match status" value="2"/>
</dbReference>
<comment type="similarity">
    <text evidence="1">Belongs to the helicase family.</text>
</comment>
<comment type="catalytic activity">
    <reaction evidence="1">
        <text>ATP + H2O = ADP + phosphate + H(+)</text>
        <dbReference type="Rhea" id="RHEA:13065"/>
        <dbReference type="ChEBI" id="CHEBI:15377"/>
        <dbReference type="ChEBI" id="CHEBI:15378"/>
        <dbReference type="ChEBI" id="CHEBI:30616"/>
        <dbReference type="ChEBI" id="CHEBI:43474"/>
        <dbReference type="ChEBI" id="CHEBI:456216"/>
        <dbReference type="EC" id="5.6.2.3"/>
    </reaction>
</comment>
<dbReference type="EC" id="5.6.2.3" evidence="1"/>
<evidence type="ECO:0000256" key="1">
    <source>
        <dbReference type="RuleBase" id="RU363044"/>
    </source>
</evidence>
<dbReference type="AlphaFoldDB" id="A0ABD3UPR6"/>
<keyword evidence="5" id="KW-1185">Reference proteome</keyword>
<feature type="domain" description="DNA helicase Pif1-like DEAD-box helicase" evidence="2">
    <location>
        <begin position="407"/>
        <end position="609"/>
    </location>
</feature>
<keyword evidence="1" id="KW-0547">Nucleotide-binding</keyword>
<dbReference type="CDD" id="cd18809">
    <property type="entry name" value="SF1_C_RecD"/>
    <property type="match status" value="1"/>
</dbReference>
<keyword evidence="1" id="KW-0067">ATP-binding</keyword>
<dbReference type="GO" id="GO:0006281">
    <property type="term" value="P:DNA repair"/>
    <property type="evidence" value="ECO:0007669"/>
    <property type="project" value="UniProtKB-KW"/>
</dbReference>
<proteinExistence type="inferred from homology"/>
<keyword evidence="1" id="KW-0378">Hydrolase</keyword>
<reference evidence="4 5" key="1">
    <citation type="submission" date="2024-12" db="EMBL/GenBank/DDBJ databases">
        <title>The unique morphological basis and parallel evolutionary history of personate flowers in Penstemon.</title>
        <authorList>
            <person name="Depatie T.H."/>
            <person name="Wessinger C.A."/>
        </authorList>
    </citation>
    <scope>NUCLEOTIDE SEQUENCE [LARGE SCALE GENOMIC DNA]</scope>
    <source>
        <strain evidence="4">WTNN_2</strain>
        <tissue evidence="4">Leaf</tissue>
    </source>
</reference>
<dbReference type="PANTHER" id="PTHR10492">
    <property type="match status" value="1"/>
</dbReference>
<dbReference type="GO" id="GO:0016787">
    <property type="term" value="F:hydrolase activity"/>
    <property type="evidence" value="ECO:0007669"/>
    <property type="project" value="UniProtKB-KW"/>
</dbReference>
<gene>
    <name evidence="4" type="ORF">ACJIZ3_013272</name>
</gene>
<dbReference type="FunFam" id="3.40.50.300:FF:002884">
    <property type="entry name" value="ATP-dependent DNA helicase"/>
    <property type="match status" value="1"/>
</dbReference>
<comment type="caution">
    <text evidence="4">The sequence shown here is derived from an EMBL/GenBank/DDBJ whole genome shotgun (WGS) entry which is preliminary data.</text>
</comment>
<organism evidence="4 5">
    <name type="scientific">Penstemon smallii</name>
    <dbReference type="NCBI Taxonomy" id="265156"/>
    <lineage>
        <taxon>Eukaryota</taxon>
        <taxon>Viridiplantae</taxon>
        <taxon>Streptophyta</taxon>
        <taxon>Embryophyta</taxon>
        <taxon>Tracheophyta</taxon>
        <taxon>Spermatophyta</taxon>
        <taxon>Magnoliopsida</taxon>
        <taxon>eudicotyledons</taxon>
        <taxon>Gunneridae</taxon>
        <taxon>Pentapetalae</taxon>
        <taxon>asterids</taxon>
        <taxon>lamiids</taxon>
        <taxon>Lamiales</taxon>
        <taxon>Plantaginaceae</taxon>
        <taxon>Cheloneae</taxon>
        <taxon>Penstemon</taxon>
    </lineage>
</organism>
<accession>A0ABD3UPR6</accession>
<dbReference type="InterPro" id="IPR010285">
    <property type="entry name" value="DNA_helicase_pif1-like_DEAD"/>
</dbReference>
<dbReference type="Proteomes" id="UP001634393">
    <property type="component" value="Unassembled WGS sequence"/>
</dbReference>
<evidence type="ECO:0000259" key="3">
    <source>
        <dbReference type="Pfam" id="PF21530"/>
    </source>
</evidence>
<dbReference type="Pfam" id="PF21530">
    <property type="entry name" value="Pif1_2B_dom"/>
    <property type="match status" value="1"/>
</dbReference>
<keyword evidence="1" id="KW-0227">DNA damage</keyword>
<dbReference type="PANTHER" id="PTHR10492:SF100">
    <property type="entry name" value="ATP-DEPENDENT DNA HELICASE"/>
    <property type="match status" value="1"/>
</dbReference>
<dbReference type="EMBL" id="JBJXBP010000001">
    <property type="protein sequence ID" value="KAL3851390.1"/>
    <property type="molecule type" value="Genomic_DNA"/>
</dbReference>
<dbReference type="GO" id="GO:0005524">
    <property type="term" value="F:ATP binding"/>
    <property type="evidence" value="ECO:0007669"/>
    <property type="project" value="UniProtKB-KW"/>
</dbReference>
<feature type="domain" description="DNA helicase Pif1-like 2B" evidence="3">
    <location>
        <begin position="704"/>
        <end position="749"/>
    </location>
</feature>
<keyword evidence="1" id="KW-0347">Helicase</keyword>
<protein>
    <recommendedName>
        <fullName evidence="1">ATP-dependent DNA helicase</fullName>
        <ecNumber evidence="1">5.6.2.3</ecNumber>
    </recommendedName>
</protein>
<dbReference type="SUPFAM" id="SSF52540">
    <property type="entry name" value="P-loop containing nucleoside triphosphate hydrolases"/>
    <property type="match status" value="2"/>
</dbReference>
<dbReference type="GO" id="GO:0043139">
    <property type="term" value="F:5'-3' DNA helicase activity"/>
    <property type="evidence" value="ECO:0007669"/>
    <property type="project" value="UniProtKB-EC"/>
</dbReference>
<keyword evidence="1" id="KW-0233">DNA recombination</keyword>
<evidence type="ECO:0000259" key="2">
    <source>
        <dbReference type="Pfam" id="PF05970"/>
    </source>
</evidence>
<evidence type="ECO:0000313" key="4">
    <source>
        <dbReference type="EMBL" id="KAL3851390.1"/>
    </source>
</evidence>
<sequence length="903" mass="102118">MMHGPCGEACPTNVCMRDGQCKNHYPKEFSDVTIHAEGAYPCYRRRNNGQSVRVHNIPLDNRWVIPYCPYLLAKFDCHINVEICSDIKLVKYLYKYIYKGHDKASYQVTTNGSDDTYDEIQAYQAARYICAPEAMWRIFAFPMSEICPPVIALPVHLPDHQPLRFGLHQPLEQVLQNPLSSKTMLTEFFYMNSHDPDAKRLKLLYKEFPENFVWNPTQRKWSLRKKQTVVGRLSTVSPFEGERYFERLLLMHVRCPTSFDSLRSIGSGIIGSFRDAAVFRGLLESDDYADNCLAEAAFYQMPCSLRKLFALLLVYGICGSPQSLWDKYYVSMSEDFSRTNTLNASEVLRRTIMTIDNFLVSMDRSLSEFSLHFPIAYNSVRNRISREYEFEQNMYVSEEDRLSVNLLNTHQKIAYKKVVSRIISGNGGAFFVDGPGGTGKTFLYRALLAFVRSRNNIALAVATSGVAASLLPGGRTAHSRFKLPFNSEDKSVGSVSKQSSLAKMIVEAELIVWDEATMANRYSIDALDKMLQDLCDCRSLFGGKVVLFGGDFRQTLPIVVRGGREAMIAASIVSSSIWSSVVKLRLHENMRAKEDPAFVSYLMRIGNGEEPILFDDNIAIPRSLYIPFVNAEESLNQLIDCVFPSLLDFRMDPYSFINRAILTPKNDCVEEINDLLINRYPGVAKEYVSFNSTIDSTQQGEYEDYLNGVSVGGLPPHLLNLKVNSPIMLLRNLNPVEGLCNGTRLICKELGDNFIGAEIAVGEFKGNHVFIPRIPLECTDKLKCPISFKRMQFPVRPCFAMTINKAQGQTLDYVGVYLRQPVFSHGQLYVALSRARNSNSVKILIHPVPGKVSEQGLTKNIVYPEIFMLAQGPFFFVCNVQENAYSFLCQFNLFPCCIVSSCV</sequence>
<dbReference type="Pfam" id="PF05970">
    <property type="entry name" value="PIF1"/>
    <property type="match status" value="1"/>
</dbReference>
<dbReference type="GO" id="GO:0006310">
    <property type="term" value="P:DNA recombination"/>
    <property type="evidence" value="ECO:0007669"/>
    <property type="project" value="UniProtKB-KW"/>
</dbReference>
<keyword evidence="1" id="KW-0234">DNA repair</keyword>